<protein>
    <submittedName>
        <fullName evidence="2">Uncharacterized protein</fullName>
    </submittedName>
</protein>
<reference evidence="2" key="1">
    <citation type="submission" date="2020-05" db="EMBL/GenBank/DDBJ databases">
        <title>WGS assembly of Corymbia citriodora subspecies variegata.</title>
        <authorList>
            <person name="Barry K."/>
            <person name="Hundley H."/>
            <person name="Shu S."/>
            <person name="Jenkins J."/>
            <person name="Grimwood J."/>
            <person name="Baten A."/>
        </authorList>
    </citation>
    <scope>NUCLEOTIDE SEQUENCE</scope>
    <source>
        <strain evidence="2">CV2-018</strain>
    </source>
</reference>
<comment type="caution">
    <text evidence="2">The sequence shown here is derived from an EMBL/GenBank/DDBJ whole genome shotgun (WGS) entry which is preliminary data.</text>
</comment>
<accession>A0A8T0CGN6</accession>
<dbReference type="EMBL" id="MU092126">
    <property type="protein sequence ID" value="KAF7846687.1"/>
    <property type="molecule type" value="Genomic_DNA"/>
</dbReference>
<feature type="region of interest" description="Disordered" evidence="1">
    <location>
        <begin position="1"/>
        <end position="68"/>
    </location>
</feature>
<feature type="compositionally biased region" description="Basic and acidic residues" evidence="1">
    <location>
        <begin position="43"/>
        <end position="62"/>
    </location>
</feature>
<evidence type="ECO:0000313" key="3">
    <source>
        <dbReference type="Proteomes" id="UP000806378"/>
    </source>
</evidence>
<feature type="compositionally biased region" description="Pro residues" evidence="1">
    <location>
        <begin position="1"/>
        <end position="16"/>
    </location>
</feature>
<evidence type="ECO:0000313" key="2">
    <source>
        <dbReference type="EMBL" id="KAF7846687.1"/>
    </source>
</evidence>
<sequence>MSTRPGQPPQQPPVRPHPGSSFSNQPPPRGSVIKTIVFGNNGKDGKDGKNGKNGKDGKDGKNGKNGKK</sequence>
<organism evidence="2 3">
    <name type="scientific">Corymbia citriodora subsp. variegata</name>
    <dbReference type="NCBI Taxonomy" id="360336"/>
    <lineage>
        <taxon>Eukaryota</taxon>
        <taxon>Viridiplantae</taxon>
        <taxon>Streptophyta</taxon>
        <taxon>Embryophyta</taxon>
        <taxon>Tracheophyta</taxon>
        <taxon>Spermatophyta</taxon>
        <taxon>Magnoliopsida</taxon>
        <taxon>eudicotyledons</taxon>
        <taxon>Gunneridae</taxon>
        <taxon>Pentapetalae</taxon>
        <taxon>rosids</taxon>
        <taxon>malvids</taxon>
        <taxon>Myrtales</taxon>
        <taxon>Myrtaceae</taxon>
        <taxon>Myrtoideae</taxon>
        <taxon>Eucalypteae</taxon>
        <taxon>Corymbia</taxon>
    </lineage>
</organism>
<evidence type="ECO:0000256" key="1">
    <source>
        <dbReference type="SAM" id="MobiDB-lite"/>
    </source>
</evidence>
<gene>
    <name evidence="2" type="ORF">BT93_L3913</name>
</gene>
<keyword evidence="3" id="KW-1185">Reference proteome</keyword>
<name>A0A8T0CGN6_CORYI</name>
<dbReference type="Gramene" id="rna-gnl|WGS:JABURB|Cocit.L3913.1">
    <property type="protein sequence ID" value="cds-KAF7846687.1"/>
    <property type="gene ID" value="gene-BT93_L3913"/>
</dbReference>
<proteinExistence type="predicted"/>
<dbReference type="AlphaFoldDB" id="A0A8T0CGN6"/>
<dbReference type="Proteomes" id="UP000806378">
    <property type="component" value="Unassembled WGS sequence"/>
</dbReference>